<keyword evidence="1" id="KW-0808">Transferase</keyword>
<dbReference type="AlphaFoldDB" id="A0AAD5DJQ3"/>
<evidence type="ECO:0000259" key="2">
    <source>
        <dbReference type="Pfam" id="PF13649"/>
    </source>
</evidence>
<accession>A0AAD5DJQ3</accession>
<protein>
    <recommendedName>
        <fullName evidence="2">Methyltransferase domain-containing protein</fullName>
    </recommendedName>
</protein>
<organism evidence="3 4">
    <name type="scientific">Chlorella ohadii</name>
    <dbReference type="NCBI Taxonomy" id="2649997"/>
    <lineage>
        <taxon>Eukaryota</taxon>
        <taxon>Viridiplantae</taxon>
        <taxon>Chlorophyta</taxon>
        <taxon>core chlorophytes</taxon>
        <taxon>Trebouxiophyceae</taxon>
        <taxon>Chlorellales</taxon>
        <taxon>Chlorellaceae</taxon>
        <taxon>Chlorella clade</taxon>
        <taxon>Chlorella</taxon>
    </lineage>
</organism>
<dbReference type="InterPro" id="IPR029063">
    <property type="entry name" value="SAM-dependent_MTases_sf"/>
</dbReference>
<evidence type="ECO:0000313" key="3">
    <source>
        <dbReference type="EMBL" id="KAI7835589.1"/>
    </source>
</evidence>
<proteinExistence type="predicted"/>
<keyword evidence="4" id="KW-1185">Reference proteome</keyword>
<gene>
    <name evidence="3" type="ORF">COHA_010510</name>
</gene>
<evidence type="ECO:0000313" key="4">
    <source>
        <dbReference type="Proteomes" id="UP001205105"/>
    </source>
</evidence>
<sequence>MKGELSREDSKRTFDAKAKEFDTNPVLLACVDAASRALRDGGLLQPGAAVLDFGCGTGLLALAVADSVGSVLGVDSSQGMVQFLRQKVEARGPGCNVRAACCEVTSPSSLHEANDPADPFPEQFDLIVSSLTFHHVEHIPDLLRLLVGHLKPGGRLAVFDYQKSAVSDQFHPHEMLHTVFHPAGFAQQELCAHFEGAGLADVSCRVVGEFEKPSGTKPPERMPYELLMALGTKPTQ</sequence>
<dbReference type="PANTHER" id="PTHR43861:SF3">
    <property type="entry name" value="PUTATIVE (AFU_ORTHOLOGUE AFUA_2G14390)-RELATED"/>
    <property type="match status" value="1"/>
</dbReference>
<dbReference type="CDD" id="cd02440">
    <property type="entry name" value="AdoMet_MTases"/>
    <property type="match status" value="1"/>
</dbReference>
<dbReference type="PANTHER" id="PTHR43861">
    <property type="entry name" value="TRANS-ACONITATE 2-METHYLTRANSFERASE-RELATED"/>
    <property type="match status" value="1"/>
</dbReference>
<dbReference type="Proteomes" id="UP001205105">
    <property type="component" value="Unassembled WGS sequence"/>
</dbReference>
<dbReference type="SUPFAM" id="SSF53335">
    <property type="entry name" value="S-adenosyl-L-methionine-dependent methyltransferases"/>
    <property type="match status" value="1"/>
</dbReference>
<comment type="caution">
    <text evidence="3">The sequence shown here is derived from an EMBL/GenBank/DDBJ whole genome shotgun (WGS) entry which is preliminary data.</text>
</comment>
<dbReference type="InterPro" id="IPR041698">
    <property type="entry name" value="Methyltransf_25"/>
</dbReference>
<evidence type="ECO:0000256" key="1">
    <source>
        <dbReference type="ARBA" id="ARBA00022679"/>
    </source>
</evidence>
<name>A0AAD5DJQ3_9CHLO</name>
<reference evidence="3" key="1">
    <citation type="submission" date="2020-11" db="EMBL/GenBank/DDBJ databases">
        <title>Chlorella ohadii genome sequencing and assembly.</title>
        <authorList>
            <person name="Murik O."/>
            <person name="Treves H."/>
            <person name="Kedem I."/>
            <person name="Shotland Y."/>
            <person name="Kaplan A."/>
        </authorList>
    </citation>
    <scope>NUCLEOTIDE SEQUENCE</scope>
    <source>
        <strain evidence="3">1</strain>
    </source>
</reference>
<feature type="domain" description="Methyltransferase" evidence="2">
    <location>
        <begin position="50"/>
        <end position="154"/>
    </location>
</feature>
<dbReference type="GO" id="GO:0016740">
    <property type="term" value="F:transferase activity"/>
    <property type="evidence" value="ECO:0007669"/>
    <property type="project" value="UniProtKB-KW"/>
</dbReference>
<dbReference type="EMBL" id="JADXDR010000245">
    <property type="protein sequence ID" value="KAI7835589.1"/>
    <property type="molecule type" value="Genomic_DNA"/>
</dbReference>
<dbReference type="Gene3D" id="3.40.50.150">
    <property type="entry name" value="Vaccinia Virus protein VP39"/>
    <property type="match status" value="1"/>
</dbReference>
<dbReference type="Pfam" id="PF13649">
    <property type="entry name" value="Methyltransf_25"/>
    <property type="match status" value="1"/>
</dbReference>